<dbReference type="SUPFAM" id="SSF81301">
    <property type="entry name" value="Nucleotidyltransferase"/>
    <property type="match status" value="1"/>
</dbReference>
<evidence type="ECO:0000313" key="2">
    <source>
        <dbReference type="Proteomes" id="UP000325780"/>
    </source>
</evidence>
<keyword evidence="2" id="KW-1185">Reference proteome</keyword>
<dbReference type="Proteomes" id="UP000325780">
    <property type="component" value="Unassembled WGS sequence"/>
</dbReference>
<gene>
    <name evidence="1" type="ORF">BDV25DRAFT_139079</name>
</gene>
<proteinExistence type="predicted"/>
<accession>A0A5N6TYP6</accession>
<reference evidence="1 2" key="1">
    <citation type="submission" date="2019-04" db="EMBL/GenBank/DDBJ databases">
        <title>Friends and foes A comparative genomics study of 23 Aspergillus species from section Flavi.</title>
        <authorList>
            <consortium name="DOE Joint Genome Institute"/>
            <person name="Kjaerbolling I."/>
            <person name="Vesth T."/>
            <person name="Frisvad J.C."/>
            <person name="Nybo J.L."/>
            <person name="Theobald S."/>
            <person name="Kildgaard S."/>
            <person name="Isbrandt T."/>
            <person name="Kuo A."/>
            <person name="Sato A."/>
            <person name="Lyhne E.K."/>
            <person name="Kogle M.E."/>
            <person name="Wiebenga A."/>
            <person name="Kun R.S."/>
            <person name="Lubbers R.J."/>
            <person name="Makela M.R."/>
            <person name="Barry K."/>
            <person name="Chovatia M."/>
            <person name="Clum A."/>
            <person name="Daum C."/>
            <person name="Haridas S."/>
            <person name="He G."/>
            <person name="LaButti K."/>
            <person name="Lipzen A."/>
            <person name="Mondo S."/>
            <person name="Riley R."/>
            <person name="Salamov A."/>
            <person name="Simmons B.A."/>
            <person name="Magnuson J.K."/>
            <person name="Henrissat B."/>
            <person name="Mortensen U.H."/>
            <person name="Larsen T.O."/>
            <person name="Devries R.P."/>
            <person name="Grigoriev I.V."/>
            <person name="Machida M."/>
            <person name="Baker S.E."/>
            <person name="Andersen M.R."/>
        </authorList>
    </citation>
    <scope>NUCLEOTIDE SEQUENCE [LARGE SCALE GENOMIC DNA]</scope>
    <source>
        <strain evidence="1 2">IBT 18842</strain>
    </source>
</reference>
<dbReference type="Gene3D" id="3.30.460.40">
    <property type="match status" value="1"/>
</dbReference>
<name>A0A5N6TYP6_ASPAV</name>
<sequence length="586" mass="66199">MALSAIKVDPFKGPATAEAITRFFQRCETAFEDYEDDNATTIVDRSKIRRAAASFADDDDMVDDSTKGLRDWYSLKETDLRAGTWDEFKDEVKARLLGPAWRLQIMKDFLTHQQDTDDIAAYIREFNQLRLVANRASNLPPITDQAYKYLLLFHSSPSIYERLVEDGKDEEWIQKASMSEFLNKLRRWHGASSGAHASSTLYKQPPLIQSSAAVYSNLFADGKMSFSGRIDGYDTFQTCVPKNVQAIGRLSLIYIYTNKDSSWRLVTGFRVYFAKAPDCPTTGSDRARDESVKLEIPEHDHLIEATFAINSTYSSLTYVSLKTAQGRTLSAGNSTSNTATFRARTGQQIVGFQTTAANTYGPNEMDFLLTAANGASDEHLFAAADYVTSLLMEYGIPYILMGGLSLRFRGSSRATHDVDIAVYCNMNRLLSVIRPQARIRRPIGPTNGVTRVFVTVDLDDQRPTQQIVGVDFILRGMHRTGLLGAPDDPSVASESLTAEVFGSRREFMLLDIRSILIAKLSAFYARTFENDYQDLVFLGERMGARVYAIRQQLNEEQRRIFIDEYIRRNDPNEDRIQYMKHVYGIV</sequence>
<evidence type="ECO:0000313" key="1">
    <source>
        <dbReference type="EMBL" id="KAE8151181.1"/>
    </source>
</evidence>
<dbReference type="OrthoDB" id="10066232at2759"/>
<dbReference type="EMBL" id="ML742076">
    <property type="protein sequence ID" value="KAE8151181.1"/>
    <property type="molecule type" value="Genomic_DNA"/>
</dbReference>
<organism evidence="1 2">
    <name type="scientific">Aspergillus avenaceus</name>
    <dbReference type="NCBI Taxonomy" id="36643"/>
    <lineage>
        <taxon>Eukaryota</taxon>
        <taxon>Fungi</taxon>
        <taxon>Dikarya</taxon>
        <taxon>Ascomycota</taxon>
        <taxon>Pezizomycotina</taxon>
        <taxon>Eurotiomycetes</taxon>
        <taxon>Eurotiomycetidae</taxon>
        <taxon>Eurotiales</taxon>
        <taxon>Aspergillaceae</taxon>
        <taxon>Aspergillus</taxon>
        <taxon>Aspergillus subgen. Circumdati</taxon>
    </lineage>
</organism>
<dbReference type="InterPro" id="IPR043519">
    <property type="entry name" value="NT_sf"/>
</dbReference>
<dbReference type="AlphaFoldDB" id="A0A5N6TYP6"/>
<evidence type="ECO:0008006" key="3">
    <source>
        <dbReference type="Google" id="ProtNLM"/>
    </source>
</evidence>
<protein>
    <recommendedName>
        <fullName evidence="3">Retrotransposon gag domain-containing protein</fullName>
    </recommendedName>
</protein>